<keyword evidence="2" id="KW-0732">Signal</keyword>
<feature type="compositionally biased region" description="Gly residues" evidence="1">
    <location>
        <begin position="321"/>
        <end position="330"/>
    </location>
</feature>
<sequence>MAVSVRSVLMSGVSVIGATAIAVAPVHAPPPETTAHTAGPVRAVSDQFVQLLAAAQPVPAPTEPVALSAASDAILEAWYRALPWLDYWVDLAAYLVDFIPFGFGFEIADQIYMVYYTLTRPIANSFVVDLVAPVVNDPFNLDTWITGVQSVTSTTVMSVRDFAVAEFWYFFGWLIPPLPPIPPLQTAVEAPATEAMAQTAAATEDETTVSEGTAGTDTTEETAVEGTDTTEETEETTETVEGEETPELDETDETDELAEIEPTTSTTGTVAAQGEVRGSDVDATDDEATDDTDDTSVGDNGAEAGGAAGDTPSDDADAGDTGDGGDGGQA</sequence>
<name>A0A7I7UM07_MYCPV</name>
<protein>
    <recommendedName>
        <fullName evidence="5">PE family protein</fullName>
    </recommendedName>
</protein>
<evidence type="ECO:0008006" key="5">
    <source>
        <dbReference type="Google" id="ProtNLM"/>
    </source>
</evidence>
<proteinExistence type="predicted"/>
<accession>A0A7I7UM07</accession>
<evidence type="ECO:0000313" key="4">
    <source>
        <dbReference type="Proteomes" id="UP000467252"/>
    </source>
</evidence>
<feature type="chain" id="PRO_5039248358" description="PE family protein" evidence="2">
    <location>
        <begin position="29"/>
        <end position="330"/>
    </location>
</feature>
<feature type="region of interest" description="Disordered" evidence="1">
    <location>
        <begin position="192"/>
        <end position="330"/>
    </location>
</feature>
<gene>
    <name evidence="3" type="ORF">MPUL_35730</name>
</gene>
<feature type="compositionally biased region" description="Acidic residues" evidence="1">
    <location>
        <begin position="282"/>
        <end position="296"/>
    </location>
</feature>
<feature type="compositionally biased region" description="Low complexity" evidence="1">
    <location>
        <begin position="192"/>
        <end position="202"/>
    </location>
</feature>
<feature type="signal peptide" evidence="2">
    <location>
        <begin position="1"/>
        <end position="28"/>
    </location>
</feature>
<dbReference type="EMBL" id="AP022599">
    <property type="protein sequence ID" value="BBY82415.1"/>
    <property type="molecule type" value="Genomic_DNA"/>
</dbReference>
<evidence type="ECO:0000313" key="3">
    <source>
        <dbReference type="EMBL" id="BBY82415.1"/>
    </source>
</evidence>
<evidence type="ECO:0000256" key="1">
    <source>
        <dbReference type="SAM" id="MobiDB-lite"/>
    </source>
</evidence>
<dbReference type="Proteomes" id="UP000467252">
    <property type="component" value="Chromosome"/>
</dbReference>
<keyword evidence="4" id="KW-1185">Reference proteome</keyword>
<organism evidence="3 4">
    <name type="scientific">Mycolicibacterium pulveris</name>
    <name type="common">Mycobacterium pulveris</name>
    <dbReference type="NCBI Taxonomy" id="36813"/>
    <lineage>
        <taxon>Bacteria</taxon>
        <taxon>Bacillati</taxon>
        <taxon>Actinomycetota</taxon>
        <taxon>Actinomycetes</taxon>
        <taxon>Mycobacteriales</taxon>
        <taxon>Mycobacteriaceae</taxon>
        <taxon>Mycolicibacterium</taxon>
    </lineage>
</organism>
<feature type="compositionally biased region" description="Acidic residues" evidence="1">
    <location>
        <begin position="218"/>
        <end position="259"/>
    </location>
</feature>
<dbReference type="RefSeq" id="WP_163902478.1">
    <property type="nucleotide sequence ID" value="NZ_AP022599.1"/>
</dbReference>
<dbReference type="AlphaFoldDB" id="A0A7I7UM07"/>
<evidence type="ECO:0000256" key="2">
    <source>
        <dbReference type="SAM" id="SignalP"/>
    </source>
</evidence>
<reference evidence="3 4" key="1">
    <citation type="journal article" date="2019" name="Emerg. Microbes Infect.">
        <title>Comprehensive subspecies identification of 175 nontuberculous mycobacteria species based on 7547 genomic profiles.</title>
        <authorList>
            <person name="Matsumoto Y."/>
            <person name="Kinjo T."/>
            <person name="Motooka D."/>
            <person name="Nabeya D."/>
            <person name="Jung N."/>
            <person name="Uechi K."/>
            <person name="Horii T."/>
            <person name="Iida T."/>
            <person name="Fujita J."/>
            <person name="Nakamura S."/>
        </authorList>
    </citation>
    <scope>NUCLEOTIDE SEQUENCE [LARGE SCALE GENOMIC DNA]</scope>
    <source>
        <strain evidence="3 4">JCM 6370</strain>
    </source>
</reference>